<evidence type="ECO:0000256" key="4">
    <source>
        <dbReference type="ARBA" id="ARBA00022494"/>
    </source>
</evidence>
<evidence type="ECO:0000256" key="2">
    <source>
        <dbReference type="ARBA" id="ARBA00008065"/>
    </source>
</evidence>
<keyword evidence="11 12" id="KW-0151">Chlorosome</keyword>
<keyword evidence="10 12" id="KW-0157">Chromophore</keyword>
<evidence type="ECO:0000313" key="15">
    <source>
        <dbReference type="Proteomes" id="UP000001208"/>
    </source>
</evidence>
<dbReference type="HOGENOM" id="CLU_194367_0_0_10"/>
<evidence type="ECO:0000256" key="12">
    <source>
        <dbReference type="PIRNR" id="PIRNR002903"/>
    </source>
</evidence>
<comment type="similarity">
    <text evidence="2 12">Belongs to the BChl C/E-binding protein family.</text>
</comment>
<evidence type="ECO:0000256" key="7">
    <source>
        <dbReference type="ARBA" id="ARBA00022842"/>
    </source>
</evidence>
<evidence type="ECO:0000256" key="11">
    <source>
        <dbReference type="ARBA" id="ARBA00023021"/>
    </source>
</evidence>
<dbReference type="Pfam" id="PF02043">
    <property type="entry name" value="Bac_chlorC"/>
    <property type="match status" value="1"/>
</dbReference>
<evidence type="ECO:0000256" key="5">
    <source>
        <dbReference type="ARBA" id="ARBA00022531"/>
    </source>
</evidence>
<reference evidence="14 15" key="1">
    <citation type="submission" date="2008-06" db="EMBL/GenBank/DDBJ databases">
        <title>Complete sequence of Chloroherpeton thalassium ATCC 35110.</title>
        <authorList>
            <consortium name="US DOE Joint Genome Institute"/>
            <person name="Lucas S."/>
            <person name="Copeland A."/>
            <person name="Lapidus A."/>
            <person name="Glavina del Rio T."/>
            <person name="Dalin E."/>
            <person name="Tice H."/>
            <person name="Bruce D."/>
            <person name="Goodwin L."/>
            <person name="Pitluck S."/>
            <person name="Schmutz J."/>
            <person name="Larimer F."/>
            <person name="Land M."/>
            <person name="Hauser L."/>
            <person name="Kyrpides N."/>
            <person name="Mikhailova N."/>
            <person name="Liu Z."/>
            <person name="Li T."/>
            <person name="Zhao F."/>
            <person name="Overmann J."/>
            <person name="Bryant D.A."/>
            <person name="Richardson P."/>
        </authorList>
    </citation>
    <scope>NUCLEOTIDE SEQUENCE [LARGE SCALE GENOMIC DNA]</scope>
    <source>
        <strain evidence="15">ATCC 35110 / GB-78</strain>
    </source>
</reference>
<keyword evidence="6 12" id="KW-0479">Metal-binding</keyword>
<keyword evidence="3 12" id="KW-0813">Transport</keyword>
<dbReference type="GO" id="GO:0015979">
    <property type="term" value="P:photosynthesis"/>
    <property type="evidence" value="ECO:0007669"/>
    <property type="project" value="UniProtKB-UniRule"/>
</dbReference>
<dbReference type="GO" id="GO:0046872">
    <property type="term" value="F:metal ion binding"/>
    <property type="evidence" value="ECO:0007669"/>
    <property type="project" value="UniProtKB-UniRule"/>
</dbReference>
<keyword evidence="8 12" id="KW-0076">Bacteriochlorophyll</keyword>
<proteinExistence type="inferred from homology"/>
<sequence length="81" mass="8494">MPVGGGGAITEVLSSIGRISELMFEGHWYAFSKAVESLAQGSLRLNQNLWGSMGGGVGGSSLRGSSPSREYGKQIESKFAK</sequence>
<dbReference type="PIRSF" id="PIRSF002903">
    <property type="entry name" value="Bac_chlorC_bd"/>
    <property type="match status" value="1"/>
</dbReference>
<evidence type="ECO:0000256" key="9">
    <source>
        <dbReference type="ARBA" id="ARBA00022982"/>
    </source>
</evidence>
<feature type="compositionally biased region" description="Basic and acidic residues" evidence="13">
    <location>
        <begin position="70"/>
        <end position="81"/>
    </location>
</feature>
<evidence type="ECO:0000256" key="1">
    <source>
        <dbReference type="ARBA" id="ARBA00004357"/>
    </source>
</evidence>
<evidence type="ECO:0000256" key="3">
    <source>
        <dbReference type="ARBA" id="ARBA00022448"/>
    </source>
</evidence>
<dbReference type="AlphaFoldDB" id="B3QTL4"/>
<keyword evidence="4 12" id="KW-0148">Chlorophyll</keyword>
<evidence type="ECO:0000256" key="13">
    <source>
        <dbReference type="SAM" id="MobiDB-lite"/>
    </source>
</evidence>
<dbReference type="InterPro" id="IPR001470">
    <property type="entry name" value="Bchl_c-bd"/>
</dbReference>
<evidence type="ECO:0000256" key="10">
    <source>
        <dbReference type="ARBA" id="ARBA00022991"/>
    </source>
</evidence>
<dbReference type="RefSeq" id="WP_012498844.1">
    <property type="nucleotide sequence ID" value="NC_011026.1"/>
</dbReference>
<dbReference type="PRINTS" id="PR00656">
    <property type="entry name" value="BCHLROPHYLLC"/>
</dbReference>
<dbReference type="InterPro" id="IPR038387">
    <property type="entry name" value="Bchl_C-bd_sf"/>
</dbReference>
<feature type="region of interest" description="Disordered" evidence="13">
    <location>
        <begin position="57"/>
        <end position="81"/>
    </location>
</feature>
<accession>B3QTL4</accession>
<dbReference type="Gene3D" id="1.20.5.950">
    <property type="entry name" value="bacteriochlorophyll c-binding protein"/>
    <property type="match status" value="1"/>
</dbReference>
<evidence type="ECO:0000256" key="8">
    <source>
        <dbReference type="ARBA" id="ARBA00022956"/>
    </source>
</evidence>
<comment type="function">
    <text evidence="12">Component of the photosynthetic apparatus.</text>
</comment>
<dbReference type="STRING" id="517418.Ctha_0289"/>
<organism evidence="14 15">
    <name type="scientific">Chloroherpeton thalassium (strain ATCC 35110 / GB-78)</name>
    <dbReference type="NCBI Taxonomy" id="517418"/>
    <lineage>
        <taxon>Bacteria</taxon>
        <taxon>Pseudomonadati</taxon>
        <taxon>Chlorobiota</taxon>
        <taxon>Chlorobiia</taxon>
        <taxon>Chlorobiales</taxon>
        <taxon>Chloroherpetonaceae</taxon>
        <taxon>Chloroherpeton</taxon>
    </lineage>
</organism>
<dbReference type="KEGG" id="cts:Ctha_0289"/>
<dbReference type="Proteomes" id="UP000001208">
    <property type="component" value="Chromosome"/>
</dbReference>
<protein>
    <submittedName>
        <fullName evidence="14">Bacteriochlorophyll C binding protein</fullName>
    </submittedName>
</protein>
<dbReference type="eggNOG" id="ENOG5032TTJ">
    <property type="taxonomic scope" value="Bacteria"/>
</dbReference>
<comment type="subcellular location">
    <subcellularLocation>
        <location evidence="1 12">Chlorosome</location>
        <location evidence="1 12">Chlorosome envelope</location>
    </subcellularLocation>
</comment>
<keyword evidence="5 12" id="KW-0602">Photosynthesis</keyword>
<dbReference type="GO" id="GO:0033105">
    <property type="term" value="C:chlorosome envelope"/>
    <property type="evidence" value="ECO:0007669"/>
    <property type="project" value="UniProtKB-SubCell"/>
</dbReference>
<name>B3QTL4_CHLT3</name>
<evidence type="ECO:0000313" key="14">
    <source>
        <dbReference type="EMBL" id="ACF12760.1"/>
    </source>
</evidence>
<dbReference type="GO" id="GO:0042314">
    <property type="term" value="F:bacteriochlorophyll binding"/>
    <property type="evidence" value="ECO:0007669"/>
    <property type="project" value="UniProtKB-UniRule"/>
</dbReference>
<gene>
    <name evidence="14" type="ordered locus">Ctha_0289</name>
</gene>
<keyword evidence="7 12" id="KW-0460">Magnesium</keyword>
<evidence type="ECO:0000256" key="6">
    <source>
        <dbReference type="ARBA" id="ARBA00022723"/>
    </source>
</evidence>
<keyword evidence="9 12" id="KW-0249">Electron transport</keyword>
<keyword evidence="15" id="KW-1185">Reference proteome</keyword>
<dbReference type="EMBL" id="CP001100">
    <property type="protein sequence ID" value="ACF12760.1"/>
    <property type="molecule type" value="Genomic_DNA"/>
</dbReference>